<evidence type="ECO:0000313" key="1">
    <source>
        <dbReference type="EMBL" id="KAH3836248.1"/>
    </source>
</evidence>
<sequence length="78" mass="8433">MCLPLGAVCVAESSGVWPSHRLPKQPGHPPVCSTVDGIAVPATQTYYPGSTNFQQTGSIFVHIQNIIKTNILTKFHED</sequence>
<dbReference type="AlphaFoldDB" id="A0A9D4QM62"/>
<reference evidence="1" key="2">
    <citation type="submission" date="2020-11" db="EMBL/GenBank/DDBJ databases">
        <authorList>
            <person name="McCartney M.A."/>
            <person name="Auch B."/>
            <person name="Kono T."/>
            <person name="Mallez S."/>
            <person name="Becker A."/>
            <person name="Gohl D.M."/>
            <person name="Silverstein K.A.T."/>
            <person name="Koren S."/>
            <person name="Bechman K.B."/>
            <person name="Herman A."/>
            <person name="Abrahante J.E."/>
            <person name="Garbe J."/>
        </authorList>
    </citation>
    <scope>NUCLEOTIDE SEQUENCE</scope>
    <source>
        <strain evidence="1">Duluth1</strain>
        <tissue evidence="1">Whole animal</tissue>
    </source>
</reference>
<proteinExistence type="predicted"/>
<evidence type="ECO:0000313" key="2">
    <source>
        <dbReference type="Proteomes" id="UP000828390"/>
    </source>
</evidence>
<gene>
    <name evidence="1" type="ORF">DPMN_109618</name>
</gene>
<organism evidence="1 2">
    <name type="scientific">Dreissena polymorpha</name>
    <name type="common">Zebra mussel</name>
    <name type="synonym">Mytilus polymorpha</name>
    <dbReference type="NCBI Taxonomy" id="45954"/>
    <lineage>
        <taxon>Eukaryota</taxon>
        <taxon>Metazoa</taxon>
        <taxon>Spiralia</taxon>
        <taxon>Lophotrochozoa</taxon>
        <taxon>Mollusca</taxon>
        <taxon>Bivalvia</taxon>
        <taxon>Autobranchia</taxon>
        <taxon>Heteroconchia</taxon>
        <taxon>Euheterodonta</taxon>
        <taxon>Imparidentia</taxon>
        <taxon>Neoheterodontei</taxon>
        <taxon>Myida</taxon>
        <taxon>Dreissenoidea</taxon>
        <taxon>Dreissenidae</taxon>
        <taxon>Dreissena</taxon>
    </lineage>
</organism>
<reference evidence="1" key="1">
    <citation type="journal article" date="2019" name="bioRxiv">
        <title>The Genome of the Zebra Mussel, Dreissena polymorpha: A Resource for Invasive Species Research.</title>
        <authorList>
            <person name="McCartney M.A."/>
            <person name="Auch B."/>
            <person name="Kono T."/>
            <person name="Mallez S."/>
            <person name="Zhang Y."/>
            <person name="Obille A."/>
            <person name="Becker A."/>
            <person name="Abrahante J.E."/>
            <person name="Garbe J."/>
            <person name="Badalamenti J.P."/>
            <person name="Herman A."/>
            <person name="Mangelson H."/>
            <person name="Liachko I."/>
            <person name="Sullivan S."/>
            <person name="Sone E.D."/>
            <person name="Koren S."/>
            <person name="Silverstein K.A.T."/>
            <person name="Beckman K.B."/>
            <person name="Gohl D.M."/>
        </authorList>
    </citation>
    <scope>NUCLEOTIDE SEQUENCE</scope>
    <source>
        <strain evidence="1">Duluth1</strain>
        <tissue evidence="1">Whole animal</tissue>
    </source>
</reference>
<name>A0A9D4QM62_DREPO</name>
<keyword evidence="2" id="KW-1185">Reference proteome</keyword>
<comment type="caution">
    <text evidence="1">The sequence shown here is derived from an EMBL/GenBank/DDBJ whole genome shotgun (WGS) entry which is preliminary data.</text>
</comment>
<protein>
    <submittedName>
        <fullName evidence="1">Uncharacterized protein</fullName>
    </submittedName>
</protein>
<dbReference type="EMBL" id="JAIWYP010000004">
    <property type="protein sequence ID" value="KAH3836248.1"/>
    <property type="molecule type" value="Genomic_DNA"/>
</dbReference>
<dbReference type="Proteomes" id="UP000828390">
    <property type="component" value="Unassembled WGS sequence"/>
</dbReference>
<accession>A0A9D4QM62</accession>